<organism evidence="1 2">
    <name type="scientific">Flavisphingopyxis soli</name>
    <dbReference type="NCBI Taxonomy" id="2601267"/>
    <lineage>
        <taxon>Bacteria</taxon>
        <taxon>Pseudomonadati</taxon>
        <taxon>Pseudomonadota</taxon>
        <taxon>Alphaproteobacteria</taxon>
        <taxon>Sphingomonadales</taxon>
        <taxon>Sphingopyxidaceae</taxon>
        <taxon>Flavisphingopyxis</taxon>
    </lineage>
</organism>
<accession>A0A5C6UM51</accession>
<dbReference type="EMBL" id="VOPY01000001">
    <property type="protein sequence ID" value="TXC73969.1"/>
    <property type="molecule type" value="Genomic_DNA"/>
</dbReference>
<name>A0A5C6UM51_9SPHN</name>
<reference evidence="1 2" key="1">
    <citation type="submission" date="2019-08" db="EMBL/GenBank/DDBJ databases">
        <title>Sphingorhabdus soil sp. nov., isolated from arctic soil.</title>
        <authorList>
            <person name="Liu Y."/>
        </authorList>
    </citation>
    <scope>NUCLEOTIDE SEQUENCE [LARGE SCALE GENOMIC DNA]</scope>
    <source>
        <strain evidence="1 2">D-2Q-5-6</strain>
    </source>
</reference>
<dbReference type="OrthoDB" id="7597306at2"/>
<protein>
    <submittedName>
        <fullName evidence="1">Uncharacterized protein</fullName>
    </submittedName>
</protein>
<dbReference type="Proteomes" id="UP000321129">
    <property type="component" value="Unassembled WGS sequence"/>
</dbReference>
<sequence>MALLLTMPVAGTTAQEFEPERFDAMSGERSGRVGGVTLGRPLWKAKWGFNANLEPAAAENLRAFFARLRGGQRAFLTHDRSRAFPAAYPGGFGGMVKAGGGAFTGACSGWSQAIDANGDAAITLSGLPANFALSLNDYIGLKWDAAGSSAGSYDRRALARVVVATVGSGAGVASAIVEPPIDTLVVPAGAVAYLDTPACRMKLLSGESSLGALGTMMKIEGGTISAIEDLRP</sequence>
<proteinExistence type="predicted"/>
<keyword evidence="2" id="KW-1185">Reference proteome</keyword>
<evidence type="ECO:0000313" key="2">
    <source>
        <dbReference type="Proteomes" id="UP000321129"/>
    </source>
</evidence>
<comment type="caution">
    <text evidence="1">The sequence shown here is derived from an EMBL/GenBank/DDBJ whole genome shotgun (WGS) entry which is preliminary data.</text>
</comment>
<evidence type="ECO:0000313" key="1">
    <source>
        <dbReference type="EMBL" id="TXC73969.1"/>
    </source>
</evidence>
<dbReference type="AlphaFoldDB" id="A0A5C6UM51"/>
<gene>
    <name evidence="1" type="ORF">FSZ31_04405</name>
</gene>
<dbReference type="RefSeq" id="WP_147121806.1">
    <property type="nucleotide sequence ID" value="NZ_VOPY01000001.1"/>
</dbReference>